<accession>A0AA95KSA2</accession>
<dbReference type="Proteomes" id="UP001177934">
    <property type="component" value="Chromosome"/>
</dbReference>
<gene>
    <name evidence="1" type="ORF">QNN11_11865</name>
</gene>
<reference evidence="1" key="1">
    <citation type="journal article" date="2023" name="Nat. Commun.">
        <title>Identification of a novel Human Milk Oligosaccharides utilization cluster in the infant gut commensal Bacteroides dorei.</title>
        <authorList>
            <person name="Kijner S."/>
            <person name="Ennis D."/>
            <person name="Shmorak S."/>
            <person name="Florentin A."/>
            <person name="Yassour M."/>
        </authorList>
    </citation>
    <scope>NUCLEOTIDE SEQUENCE</scope>
    <source>
        <strain evidence="1">2</strain>
    </source>
</reference>
<sequence length="53" mass="5777">MAVGECEVFPLSQARSIGSTIYGANLAVERANGYKWSAKTNIEKKTVTVTRTQ</sequence>
<evidence type="ECO:0000313" key="2">
    <source>
        <dbReference type="Proteomes" id="UP001177934"/>
    </source>
</evidence>
<dbReference type="EMBL" id="CP126056">
    <property type="protein sequence ID" value="WHX08301.1"/>
    <property type="molecule type" value="Genomic_DNA"/>
</dbReference>
<name>A0AA95KSA2_9BACT</name>
<organism evidence="1 2">
    <name type="scientific">Phocaeicola dorei</name>
    <dbReference type="NCBI Taxonomy" id="357276"/>
    <lineage>
        <taxon>Bacteria</taxon>
        <taxon>Pseudomonadati</taxon>
        <taxon>Bacteroidota</taxon>
        <taxon>Bacteroidia</taxon>
        <taxon>Bacteroidales</taxon>
        <taxon>Bacteroidaceae</taxon>
        <taxon>Phocaeicola</taxon>
    </lineage>
</organism>
<evidence type="ECO:0000313" key="1">
    <source>
        <dbReference type="EMBL" id="WHX08301.1"/>
    </source>
</evidence>
<proteinExistence type="predicted"/>
<dbReference type="AlphaFoldDB" id="A0AA95KSA2"/>
<protein>
    <submittedName>
        <fullName evidence="1">Uncharacterized protein</fullName>
    </submittedName>
</protein>